<dbReference type="Pfam" id="PF25390">
    <property type="entry name" value="WD40_RLD"/>
    <property type="match status" value="2"/>
</dbReference>
<dbReference type="Gene3D" id="2.130.10.30">
    <property type="entry name" value="Regulator of chromosome condensation 1/beta-lactamase-inhibitor protein II"/>
    <property type="match status" value="4"/>
</dbReference>
<feature type="chain" id="PRO_5014894968" description="BNR repeat domain protein" evidence="5">
    <location>
        <begin position="34"/>
        <end position="1061"/>
    </location>
</feature>
<dbReference type="PROSITE" id="PS51257">
    <property type="entry name" value="PROKAR_LIPOPROTEIN"/>
    <property type="match status" value="1"/>
</dbReference>
<evidence type="ECO:0000256" key="1">
    <source>
        <dbReference type="ARBA" id="ARBA00004613"/>
    </source>
</evidence>
<comment type="subcellular location">
    <subcellularLocation>
        <location evidence="1">Secreted</location>
    </subcellularLocation>
</comment>
<dbReference type="Proteomes" id="UP000238348">
    <property type="component" value="Chromosome"/>
</dbReference>
<evidence type="ECO:0000313" key="8">
    <source>
        <dbReference type="EMBL" id="AUX41806.1"/>
    </source>
</evidence>
<dbReference type="Pfam" id="PF13540">
    <property type="entry name" value="RCC1_2"/>
    <property type="match status" value="1"/>
</dbReference>
<dbReference type="Pfam" id="PF11617">
    <property type="entry name" value="Cu-binding_MopE"/>
    <property type="match status" value="2"/>
</dbReference>
<keyword evidence="4" id="KW-0677">Repeat</keyword>
<dbReference type="PANTHER" id="PTHR45622:SF70">
    <property type="entry name" value="SECRETION-REGULATING GUANINE NUCLEOTIDE EXCHANGE FACTOR"/>
    <property type="match status" value="1"/>
</dbReference>
<organism evidence="8 9">
    <name type="scientific">Sorangium cellulosum</name>
    <name type="common">Polyangium cellulosum</name>
    <dbReference type="NCBI Taxonomy" id="56"/>
    <lineage>
        <taxon>Bacteria</taxon>
        <taxon>Pseudomonadati</taxon>
        <taxon>Myxococcota</taxon>
        <taxon>Polyangia</taxon>
        <taxon>Polyangiales</taxon>
        <taxon>Polyangiaceae</taxon>
        <taxon>Sorangium</taxon>
    </lineage>
</organism>
<evidence type="ECO:0000259" key="7">
    <source>
        <dbReference type="Pfam" id="PF25390"/>
    </source>
</evidence>
<feature type="domain" description="RCC1-like" evidence="7">
    <location>
        <begin position="593"/>
        <end position="923"/>
    </location>
</feature>
<dbReference type="InterPro" id="IPR051709">
    <property type="entry name" value="Ub-ligase/GTPase-reg"/>
</dbReference>
<keyword evidence="3 5" id="KW-0732">Signal</keyword>
<gene>
    <name evidence="8" type="ORF">SOCE26_032310</name>
</gene>
<keyword evidence="2" id="KW-0964">Secreted</keyword>
<dbReference type="GO" id="GO:0005737">
    <property type="term" value="C:cytoplasm"/>
    <property type="evidence" value="ECO:0007669"/>
    <property type="project" value="TreeGrafter"/>
</dbReference>
<feature type="signal peptide" evidence="5">
    <location>
        <begin position="1"/>
        <end position="33"/>
    </location>
</feature>
<dbReference type="PROSITE" id="PS00626">
    <property type="entry name" value="RCC1_2"/>
    <property type="match status" value="6"/>
</dbReference>
<dbReference type="PANTHER" id="PTHR45622">
    <property type="entry name" value="UBIQUITIN-PROTEIN LIGASE E3A-RELATED"/>
    <property type="match status" value="1"/>
</dbReference>
<protein>
    <recommendedName>
        <fullName evidence="10">BNR repeat domain protein</fullName>
    </recommendedName>
</protein>
<dbReference type="PRINTS" id="PR00633">
    <property type="entry name" value="RCCNDNSATION"/>
</dbReference>
<dbReference type="NCBIfam" id="NF033679">
    <property type="entry name" value="DNRLRE_dom"/>
    <property type="match status" value="1"/>
</dbReference>
<dbReference type="GO" id="GO:0005576">
    <property type="term" value="C:extracellular region"/>
    <property type="evidence" value="ECO:0007669"/>
    <property type="project" value="UniProtKB-SubCell"/>
</dbReference>
<dbReference type="SUPFAM" id="SSF50985">
    <property type="entry name" value="RCC1/BLIP-II"/>
    <property type="match status" value="3"/>
</dbReference>
<dbReference type="InterPro" id="IPR009091">
    <property type="entry name" value="RCC1/BLIP-II"/>
</dbReference>
<dbReference type="AlphaFoldDB" id="A0A2L0ER83"/>
<feature type="domain" description="RCC1-like" evidence="7">
    <location>
        <begin position="342"/>
        <end position="539"/>
    </location>
</feature>
<evidence type="ECO:0000313" key="9">
    <source>
        <dbReference type="Proteomes" id="UP000238348"/>
    </source>
</evidence>
<dbReference type="PROSITE" id="PS50012">
    <property type="entry name" value="RCC1_3"/>
    <property type="match status" value="14"/>
</dbReference>
<dbReference type="EMBL" id="CP012673">
    <property type="protein sequence ID" value="AUX41806.1"/>
    <property type="molecule type" value="Genomic_DNA"/>
</dbReference>
<feature type="domain" description="Carbohydrate-binding module family 96" evidence="6">
    <location>
        <begin position="95"/>
        <end position="218"/>
    </location>
</feature>
<evidence type="ECO:0000259" key="6">
    <source>
        <dbReference type="Pfam" id="PF24517"/>
    </source>
</evidence>
<dbReference type="InterPro" id="IPR021655">
    <property type="entry name" value="Put_metal-bd"/>
</dbReference>
<dbReference type="Pfam" id="PF00415">
    <property type="entry name" value="RCC1"/>
    <property type="match status" value="2"/>
</dbReference>
<reference evidence="8 9" key="1">
    <citation type="submission" date="2015-09" db="EMBL/GenBank/DDBJ databases">
        <title>Sorangium comparison.</title>
        <authorList>
            <person name="Zaburannyi N."/>
            <person name="Bunk B."/>
            <person name="Overmann J."/>
            <person name="Mueller R."/>
        </authorList>
    </citation>
    <scope>NUCLEOTIDE SEQUENCE [LARGE SCALE GENOMIC DNA]</scope>
    <source>
        <strain evidence="8 9">So ce26</strain>
    </source>
</reference>
<evidence type="ECO:0000256" key="4">
    <source>
        <dbReference type="ARBA" id="ARBA00022737"/>
    </source>
</evidence>
<name>A0A2L0ER83_SORCE</name>
<evidence type="ECO:0000256" key="3">
    <source>
        <dbReference type="ARBA" id="ARBA00022729"/>
    </source>
</evidence>
<accession>A0A2L0ER83</accession>
<dbReference type="InterPro" id="IPR055372">
    <property type="entry name" value="CBM96"/>
</dbReference>
<evidence type="ECO:0000256" key="2">
    <source>
        <dbReference type="ARBA" id="ARBA00022525"/>
    </source>
</evidence>
<evidence type="ECO:0000256" key="5">
    <source>
        <dbReference type="SAM" id="SignalP"/>
    </source>
</evidence>
<dbReference type="InterPro" id="IPR000408">
    <property type="entry name" value="Reg_chr_condens"/>
</dbReference>
<dbReference type="Pfam" id="PF24517">
    <property type="entry name" value="CBM96"/>
    <property type="match status" value="1"/>
</dbReference>
<sequence length="1061" mass="108167">MSPLRYRMSAKTRAVVSLSAAIGFTLSGCSAGAGDEDPAGQGDELIAVAEQAAAADGQVCLTIQRDGHGSVPDATIWQNAPGWVDGAAATVLTGTSSAGPRRAVLQLGLTSIPQGATVTSASLSVFGLYKSTEAAVNVHPLTAPWTEATATWNSLGSAFDGTPVGSFAVPPASPGFRAVDVLGLVQAWIDGAIPNHGLVLDEISPLSSTSFRSSESPYPTERPKLDVCYVTCDDGIQNGEEQGVDCGGPKCAPCCIPAPEVCDGLDNDCDGQLDEDDPGGGAACATGQEGACSAGTTVCSGGQVLCTATTPAAPETCNGVDDNCDGVVDNSLPGCATAQLAPVTLVGGDSHSLALRSDGTVWTWGGNGVGQLGDGTTSLPRTTPQKVHGMTSVTAVAAGAFHSLAARSDGTVWAWGENQFGQLGDGSTVPVRTTPVQVATLTNVTGVAAGFGHSLAIRSDGTVWAWGFNWAGQLGDGTTTDRTTPAQVSGLTGVIAVDAGHSYSLAVRSDGTVWAWGFNWAGQLGDGTTTERATPVQVSGLTGVTAVAAGAHHALAVRSDGTVWAWGYNGDGQLGDGTTTDRTTPVQVSGLTSVTRLAAGDLHSLAIRADGTVWAWGDDLSFQLGDGTTTDHTTPVQVSALTGVTRIAAGARCSLAFRSDNTVWAWGHNARGQLGDGSHGTVRFTPVQTGGQAMCAKTTYLPAEGWACPASKVVVAGGRSHSLAVRSDGTVWAWGGNVHGQLGDGSDPWWLHMTPMQVPGLTSGSTVAAGDYHSLAVRSDGTVWAWGHNIFGQLGDGTTTDRTTPVQVSGMTGVTAVAAGAYHSLAVRLDGTVWAWGNNSSGRLGDGTSWERMTPVQVYNMTNVTAAAAGSAHSLAILSDGTVRAWGYNVAGQLGDGTTNERWWPVQVSGLTDVIAVAAGSAHSLALRSDGTVWAWGFNGDGQLGDGTTTNRTTPVQVAGLTNVTAIDTSGRHSLALRSGGTLWSWGYNGDGQLGDGTTTNRTTPVQISGLVGVTAAAAADVHSLAVRSDGTVWAWGENWPGHLGDGTTTHRTSPVQTLGF</sequence>
<proteinExistence type="predicted"/>
<dbReference type="InterPro" id="IPR058923">
    <property type="entry name" value="RCC1-like_dom"/>
</dbReference>
<evidence type="ECO:0008006" key="10">
    <source>
        <dbReference type="Google" id="ProtNLM"/>
    </source>
</evidence>